<gene>
    <name evidence="6" type="ORF">ACFPRH_34255</name>
</gene>
<feature type="domain" description="Fe/B12 periplasmic-binding" evidence="5">
    <location>
        <begin position="71"/>
        <end position="340"/>
    </location>
</feature>
<dbReference type="InterPro" id="IPR006311">
    <property type="entry name" value="TAT_signal"/>
</dbReference>
<comment type="caution">
    <text evidence="6">The sequence shown here is derived from an EMBL/GenBank/DDBJ whole genome shotgun (WGS) entry which is preliminary data.</text>
</comment>
<evidence type="ECO:0000313" key="7">
    <source>
        <dbReference type="Proteomes" id="UP001596160"/>
    </source>
</evidence>
<evidence type="ECO:0000256" key="2">
    <source>
        <dbReference type="ARBA" id="ARBA00008814"/>
    </source>
</evidence>
<dbReference type="SUPFAM" id="SSF53807">
    <property type="entry name" value="Helical backbone' metal receptor"/>
    <property type="match status" value="1"/>
</dbReference>
<dbReference type="PROSITE" id="PS51318">
    <property type="entry name" value="TAT"/>
    <property type="match status" value="1"/>
</dbReference>
<dbReference type="EMBL" id="JBHSKP010000042">
    <property type="protein sequence ID" value="MFC5156790.1"/>
    <property type="molecule type" value="Genomic_DNA"/>
</dbReference>
<sequence>MTGTTDRERSLSRRGLLSLGAVLGSTALLAACGKDETKASTKPSGGADATTFPVTVEDKFGTVEIPEEPKRVLSLGRTDHDVLLALGIVPVGVWQFIPTMKRGVGVWAEKALGSETPAFLKPPYDYERVASLTPDLIVNVQSGGDATEYKTLTDITRTVGLPAGATPNAVPWRESTKTIAAAVGRTAQGDKLIADTEALLRNTAEANPAFAGKTVSILLAFGGKIGVYTAGDTRMQLVTALGLKPSAYVESLGDEKYFVELSAEKAGDADADVVILLSQQQMPLKQTLAQYPQIGAMKAARENRLVFPSHPSVGLALSSASVLSIPYAVKGLEPLLAKALKK</sequence>
<dbReference type="PROSITE" id="PS51257">
    <property type="entry name" value="PROKAR_LIPOPROTEIN"/>
    <property type="match status" value="1"/>
</dbReference>
<dbReference type="PANTHER" id="PTHR30532">
    <property type="entry name" value="IRON III DICITRATE-BINDING PERIPLASMIC PROTEIN"/>
    <property type="match status" value="1"/>
</dbReference>
<comment type="similarity">
    <text evidence="2">Belongs to the bacterial solute-binding protein 8 family.</text>
</comment>
<reference evidence="7" key="1">
    <citation type="journal article" date="2019" name="Int. J. Syst. Evol. Microbiol.">
        <title>The Global Catalogue of Microorganisms (GCM) 10K type strain sequencing project: providing services to taxonomists for standard genome sequencing and annotation.</title>
        <authorList>
            <consortium name="The Broad Institute Genomics Platform"/>
            <consortium name="The Broad Institute Genome Sequencing Center for Infectious Disease"/>
            <person name="Wu L."/>
            <person name="Ma J."/>
        </authorList>
    </citation>
    <scope>NUCLEOTIDE SEQUENCE [LARGE SCALE GENOMIC DNA]</scope>
    <source>
        <strain evidence="7">PCU 266</strain>
    </source>
</reference>
<dbReference type="InterPro" id="IPR051313">
    <property type="entry name" value="Bact_iron-sidero_bind"/>
</dbReference>
<organism evidence="6 7">
    <name type="scientific">Streptomyces amakusaensis</name>
    <dbReference type="NCBI Taxonomy" id="67271"/>
    <lineage>
        <taxon>Bacteria</taxon>
        <taxon>Bacillati</taxon>
        <taxon>Actinomycetota</taxon>
        <taxon>Actinomycetes</taxon>
        <taxon>Kitasatosporales</taxon>
        <taxon>Streptomycetaceae</taxon>
        <taxon>Streptomyces</taxon>
    </lineage>
</organism>
<evidence type="ECO:0000256" key="3">
    <source>
        <dbReference type="ARBA" id="ARBA00022448"/>
    </source>
</evidence>
<keyword evidence="4" id="KW-0732">Signal</keyword>
<dbReference type="RefSeq" id="WP_344486218.1">
    <property type="nucleotide sequence ID" value="NZ_BAAASB010000035.1"/>
</dbReference>
<keyword evidence="3" id="KW-0813">Transport</keyword>
<protein>
    <submittedName>
        <fullName evidence="6">ABC transporter substrate-binding protein</fullName>
    </submittedName>
</protein>
<proteinExistence type="inferred from homology"/>
<evidence type="ECO:0000259" key="5">
    <source>
        <dbReference type="PROSITE" id="PS50983"/>
    </source>
</evidence>
<dbReference type="Pfam" id="PF01497">
    <property type="entry name" value="Peripla_BP_2"/>
    <property type="match status" value="1"/>
</dbReference>
<dbReference type="PANTHER" id="PTHR30532:SF24">
    <property type="entry name" value="FERRIC ENTEROBACTIN-BINDING PERIPLASMIC PROTEIN FEPB"/>
    <property type="match status" value="1"/>
</dbReference>
<evidence type="ECO:0000256" key="1">
    <source>
        <dbReference type="ARBA" id="ARBA00004196"/>
    </source>
</evidence>
<dbReference type="PROSITE" id="PS50983">
    <property type="entry name" value="FE_B12_PBP"/>
    <property type="match status" value="1"/>
</dbReference>
<name>A0ABW0ASP4_9ACTN</name>
<keyword evidence="7" id="KW-1185">Reference proteome</keyword>
<dbReference type="InterPro" id="IPR002491">
    <property type="entry name" value="ABC_transptr_periplasmic_BD"/>
</dbReference>
<dbReference type="Gene3D" id="3.40.50.1980">
    <property type="entry name" value="Nitrogenase molybdenum iron protein domain"/>
    <property type="match status" value="2"/>
</dbReference>
<dbReference type="Proteomes" id="UP001596160">
    <property type="component" value="Unassembled WGS sequence"/>
</dbReference>
<comment type="subcellular location">
    <subcellularLocation>
        <location evidence="1">Cell envelope</location>
    </subcellularLocation>
</comment>
<evidence type="ECO:0000256" key="4">
    <source>
        <dbReference type="ARBA" id="ARBA00022729"/>
    </source>
</evidence>
<evidence type="ECO:0000313" key="6">
    <source>
        <dbReference type="EMBL" id="MFC5156790.1"/>
    </source>
</evidence>
<accession>A0ABW0ASP4</accession>